<feature type="non-terminal residue" evidence="3">
    <location>
        <position position="1"/>
    </location>
</feature>
<dbReference type="PANTHER" id="PTHR23019">
    <property type="entry name" value="NUCLEAR PORE MEMBRANE GLYCOPROTEIN GP210-RELATED"/>
    <property type="match status" value="1"/>
</dbReference>
<dbReference type="Proteomes" id="UP000574528">
    <property type="component" value="Unassembled WGS sequence"/>
</dbReference>
<dbReference type="OrthoDB" id="361283at2759"/>
<feature type="domain" description="NUP210 Ig-like" evidence="1">
    <location>
        <begin position="2"/>
        <end position="105"/>
    </location>
</feature>
<feature type="non-terminal residue" evidence="3">
    <location>
        <position position="179"/>
    </location>
</feature>
<dbReference type="GO" id="GO:0005643">
    <property type="term" value="C:nuclear pore"/>
    <property type="evidence" value="ECO:0007669"/>
    <property type="project" value="TreeGrafter"/>
</dbReference>
<dbReference type="Pfam" id="PF22959">
    <property type="entry name" value="Ig_NUP210_15th"/>
    <property type="match status" value="1"/>
</dbReference>
<evidence type="ECO:0000313" key="4">
    <source>
        <dbReference type="Proteomes" id="UP000574528"/>
    </source>
</evidence>
<feature type="domain" description="NUP210 Ig-like" evidence="2">
    <location>
        <begin position="109"/>
        <end position="178"/>
    </location>
</feature>
<protein>
    <submittedName>
        <fullName evidence="3">PO210 protein</fullName>
    </submittedName>
</protein>
<dbReference type="InterPro" id="IPR045197">
    <property type="entry name" value="NUP210-like"/>
</dbReference>
<evidence type="ECO:0000313" key="3">
    <source>
        <dbReference type="EMBL" id="NXG41204.1"/>
    </source>
</evidence>
<evidence type="ECO:0000259" key="1">
    <source>
        <dbReference type="Pfam" id="PF22959"/>
    </source>
</evidence>
<proteinExistence type="predicted"/>
<gene>
    <name evidence="3" type="primary">Nup210_0</name>
    <name evidence="3" type="ORF">PSIHAE_R10429</name>
</gene>
<organism evidence="3 4">
    <name type="scientific">Psilopogon haemacephalus</name>
    <name type="common">coppersmith barbet</name>
    <dbReference type="NCBI Taxonomy" id="2585815"/>
    <lineage>
        <taxon>Eukaryota</taxon>
        <taxon>Metazoa</taxon>
        <taxon>Chordata</taxon>
        <taxon>Craniata</taxon>
        <taxon>Vertebrata</taxon>
        <taxon>Euteleostomi</taxon>
        <taxon>Archelosauria</taxon>
        <taxon>Archosauria</taxon>
        <taxon>Dinosauria</taxon>
        <taxon>Saurischia</taxon>
        <taxon>Theropoda</taxon>
        <taxon>Coelurosauria</taxon>
        <taxon>Aves</taxon>
        <taxon>Neognathae</taxon>
        <taxon>Neoaves</taxon>
        <taxon>Telluraves</taxon>
        <taxon>Coraciimorphae</taxon>
        <taxon>Piciformes</taxon>
        <taxon>Megalaimidae</taxon>
        <taxon>Psilopogon</taxon>
    </lineage>
</organism>
<accession>A0A7K9BLI5</accession>
<dbReference type="InterPro" id="IPR055094">
    <property type="entry name" value="NUP210_Ig15"/>
</dbReference>
<keyword evidence="4" id="KW-1185">Reference proteome</keyword>
<dbReference type="AlphaFoldDB" id="A0A7K9BLI5"/>
<dbReference type="PANTHER" id="PTHR23019:SF2">
    <property type="entry name" value="NUCLEAR PORE MEMBRANE GLYCOPROTEIN 210"/>
    <property type="match status" value="1"/>
</dbReference>
<reference evidence="3 4" key="1">
    <citation type="submission" date="2019-09" db="EMBL/GenBank/DDBJ databases">
        <title>Bird 10,000 Genomes (B10K) Project - Family phase.</title>
        <authorList>
            <person name="Zhang G."/>
        </authorList>
    </citation>
    <scope>NUCLEOTIDE SEQUENCE [LARGE SCALE GENOMIC DNA]</scope>
    <source>
        <strain evidence="3">B10K-DU-001-24</strain>
        <tissue evidence="3">Muscle</tissue>
    </source>
</reference>
<dbReference type="InterPro" id="IPR057586">
    <property type="entry name" value="Ig_NUP210_16th"/>
</dbReference>
<dbReference type="EMBL" id="VWZI01001199">
    <property type="protein sequence ID" value="NXG41204.1"/>
    <property type="molecule type" value="Genomic_DNA"/>
</dbReference>
<dbReference type="Pfam" id="PF25354">
    <property type="entry name" value="Ig_NUP210_16th"/>
    <property type="match status" value="1"/>
</dbReference>
<comment type="caution">
    <text evidence="3">The sequence shown here is derived from an EMBL/GenBank/DDBJ whole genome shotgun (WGS) entry which is preliminary data.</text>
</comment>
<sequence>QVSPISYLRVSMSPLLQTPSSKALLAVPLGVTLRFTVHFHDSSGDAFHSHNALLSFMTNRDDLVQVGKGATNNTFVVQTVNVGLSLLKVWAVEHSSLVDYMALPVQHSILPELSTVQPGDILCLSTALPPQQGLTGIWSSSASSILQVDSKTGVAVARDVGVVTLYYEIPGLLKTYREV</sequence>
<name>A0A7K9BLI5_9PICI</name>
<evidence type="ECO:0000259" key="2">
    <source>
        <dbReference type="Pfam" id="PF25354"/>
    </source>
</evidence>